<keyword evidence="3" id="KW-1185">Reference proteome</keyword>
<keyword evidence="1" id="KW-0732">Signal</keyword>
<sequence>METRYRRRSILLAGVAAAGLLAAPASAQAAPGCGPVALPAPAGVLTSVVGGDPTGTYLVGSVSDGSGTAGALWRHGRFSEIDASSVTGVQVDYHDVNRHGVVVGERMTDYSSFHTDAFTYRAGEFTFLPPLRAGDYTEALGINGRGDVVGNSAGAPVVWPAGGGVRALPGDGRAMGIDEDGTVVGYLAPYPPGTPYVWPANGKPHALPVPDGSIGGDAVAIQRGMVAGNVYDPVTGSTVPTLWNLRTGSVTLHSDAPGGALSVNHRGTIGTIGTIVHRDGRVSAVGYLDRVSVVTASGTAAGTRTDSPFGPGQAVRWFGC</sequence>
<evidence type="ECO:0000256" key="1">
    <source>
        <dbReference type="SAM" id="SignalP"/>
    </source>
</evidence>
<dbReference type="RefSeq" id="WP_184811933.1">
    <property type="nucleotide sequence ID" value="NZ_JACHJQ010000004.1"/>
</dbReference>
<dbReference type="Proteomes" id="UP000520767">
    <property type="component" value="Unassembled WGS sequence"/>
</dbReference>
<name>A0A7W7VEZ6_9PSEU</name>
<accession>A0A7W7VEZ6</accession>
<evidence type="ECO:0000313" key="3">
    <source>
        <dbReference type="Proteomes" id="UP000520767"/>
    </source>
</evidence>
<comment type="caution">
    <text evidence="2">The sequence shown here is derived from an EMBL/GenBank/DDBJ whole genome shotgun (WGS) entry which is preliminary data.</text>
</comment>
<dbReference type="InterPro" id="IPR006311">
    <property type="entry name" value="TAT_signal"/>
</dbReference>
<dbReference type="AlphaFoldDB" id="A0A7W7VEZ6"/>
<proteinExistence type="predicted"/>
<organism evidence="2 3">
    <name type="scientific">Actinophytocola algeriensis</name>
    <dbReference type="NCBI Taxonomy" id="1768010"/>
    <lineage>
        <taxon>Bacteria</taxon>
        <taxon>Bacillati</taxon>
        <taxon>Actinomycetota</taxon>
        <taxon>Actinomycetes</taxon>
        <taxon>Pseudonocardiales</taxon>
        <taxon>Pseudonocardiaceae</taxon>
    </lineage>
</organism>
<evidence type="ECO:0008006" key="4">
    <source>
        <dbReference type="Google" id="ProtNLM"/>
    </source>
</evidence>
<feature type="signal peptide" evidence="1">
    <location>
        <begin position="1"/>
        <end position="29"/>
    </location>
</feature>
<reference evidence="2 3" key="1">
    <citation type="submission" date="2020-08" db="EMBL/GenBank/DDBJ databases">
        <title>Genomic Encyclopedia of Type Strains, Phase III (KMG-III): the genomes of soil and plant-associated and newly described type strains.</title>
        <authorList>
            <person name="Whitman W."/>
        </authorList>
    </citation>
    <scope>NUCLEOTIDE SEQUENCE [LARGE SCALE GENOMIC DNA]</scope>
    <source>
        <strain evidence="2 3">CECT 8960</strain>
    </source>
</reference>
<protein>
    <recommendedName>
        <fullName evidence="4">HAF family extracellular repeat protein</fullName>
    </recommendedName>
</protein>
<dbReference type="PROSITE" id="PS51318">
    <property type="entry name" value="TAT"/>
    <property type="match status" value="1"/>
</dbReference>
<feature type="chain" id="PRO_5030601005" description="HAF family extracellular repeat protein" evidence="1">
    <location>
        <begin position="30"/>
        <end position="320"/>
    </location>
</feature>
<gene>
    <name evidence="2" type="ORF">FHR82_004025</name>
</gene>
<evidence type="ECO:0000313" key="2">
    <source>
        <dbReference type="EMBL" id="MBB4907783.1"/>
    </source>
</evidence>
<dbReference type="EMBL" id="JACHJQ010000004">
    <property type="protein sequence ID" value="MBB4907783.1"/>
    <property type="molecule type" value="Genomic_DNA"/>
</dbReference>